<keyword evidence="3" id="KW-1185">Reference proteome</keyword>
<feature type="compositionally biased region" description="Low complexity" evidence="1">
    <location>
        <begin position="115"/>
        <end position="124"/>
    </location>
</feature>
<dbReference type="Proteomes" id="UP000044841">
    <property type="component" value="Unassembled WGS sequence"/>
</dbReference>
<dbReference type="AlphaFoldDB" id="A0A0K6FTB6"/>
<evidence type="ECO:0000313" key="3">
    <source>
        <dbReference type="Proteomes" id="UP000044841"/>
    </source>
</evidence>
<feature type="compositionally biased region" description="Acidic residues" evidence="1">
    <location>
        <begin position="23"/>
        <end position="34"/>
    </location>
</feature>
<evidence type="ECO:0000313" key="2">
    <source>
        <dbReference type="EMBL" id="CUA69476.1"/>
    </source>
</evidence>
<feature type="compositionally biased region" description="Polar residues" evidence="1">
    <location>
        <begin position="132"/>
        <end position="151"/>
    </location>
</feature>
<feature type="compositionally biased region" description="Low complexity" evidence="1">
    <location>
        <begin position="55"/>
        <end position="67"/>
    </location>
</feature>
<reference evidence="2 3" key="1">
    <citation type="submission" date="2015-07" db="EMBL/GenBank/DDBJ databases">
        <authorList>
            <person name="Noorani M."/>
        </authorList>
    </citation>
    <scope>NUCLEOTIDE SEQUENCE [LARGE SCALE GENOMIC DNA]</scope>
    <source>
        <strain evidence="2">BBA 69670</strain>
    </source>
</reference>
<feature type="region of interest" description="Disordered" evidence="1">
    <location>
        <begin position="19"/>
        <end position="72"/>
    </location>
</feature>
<organism evidence="2 3">
    <name type="scientific">Rhizoctonia solani</name>
    <dbReference type="NCBI Taxonomy" id="456999"/>
    <lineage>
        <taxon>Eukaryota</taxon>
        <taxon>Fungi</taxon>
        <taxon>Dikarya</taxon>
        <taxon>Basidiomycota</taxon>
        <taxon>Agaricomycotina</taxon>
        <taxon>Agaricomycetes</taxon>
        <taxon>Cantharellales</taxon>
        <taxon>Ceratobasidiaceae</taxon>
        <taxon>Rhizoctonia</taxon>
    </lineage>
</organism>
<feature type="region of interest" description="Disordered" evidence="1">
    <location>
        <begin position="97"/>
        <end position="151"/>
    </location>
</feature>
<accession>A0A0K6FTB6</accession>
<proteinExistence type="predicted"/>
<name>A0A0K6FTB6_9AGAM</name>
<gene>
    <name evidence="2" type="ORF">RSOLAG22IIIB_14029</name>
</gene>
<sequence>MDGSLQKALWGIPDILFAASGENDGESDLEDDDVDSIHPEGVPDTQNLPAQSGIPLPSLPRSNPSPNTIENEVTSQVNGVHTNALVATTAPANLSLTPELNQGAQPMLSYDTAPSQSTSTSIPEETTENNLEHSTTSSVQESDSTAEGSTR</sequence>
<dbReference type="EMBL" id="CYGV01000807">
    <property type="protein sequence ID" value="CUA69476.1"/>
    <property type="molecule type" value="Genomic_DNA"/>
</dbReference>
<evidence type="ECO:0000256" key="1">
    <source>
        <dbReference type="SAM" id="MobiDB-lite"/>
    </source>
</evidence>
<protein>
    <submittedName>
        <fullName evidence="2">Uncharacterized protein</fullName>
    </submittedName>
</protein>